<evidence type="ECO:0000313" key="2">
    <source>
        <dbReference type="Proteomes" id="UP000054166"/>
    </source>
</evidence>
<dbReference type="HOGENOM" id="CLU_2498661_0_0_1"/>
<name>A0A0C3FQ05_PILCF</name>
<accession>A0A0C3FQ05</accession>
<organism evidence="1 2">
    <name type="scientific">Piloderma croceum (strain F 1598)</name>
    <dbReference type="NCBI Taxonomy" id="765440"/>
    <lineage>
        <taxon>Eukaryota</taxon>
        <taxon>Fungi</taxon>
        <taxon>Dikarya</taxon>
        <taxon>Basidiomycota</taxon>
        <taxon>Agaricomycotina</taxon>
        <taxon>Agaricomycetes</taxon>
        <taxon>Agaricomycetidae</taxon>
        <taxon>Atheliales</taxon>
        <taxon>Atheliaceae</taxon>
        <taxon>Piloderma</taxon>
    </lineage>
</organism>
<gene>
    <name evidence="1" type="ORF">PILCRDRAFT_821720</name>
</gene>
<sequence>MHGNRSRYFAPIQSNGGDDEQFIRTQLAVDLKWQNSDYGCVWYMRGMETLGIYTDTVEFIGNAPPSDRIDRIVGLVYVSHTPCVYS</sequence>
<dbReference type="EMBL" id="KN833000">
    <property type="protein sequence ID" value="KIM81261.1"/>
    <property type="molecule type" value="Genomic_DNA"/>
</dbReference>
<proteinExistence type="predicted"/>
<reference evidence="1 2" key="1">
    <citation type="submission" date="2014-04" db="EMBL/GenBank/DDBJ databases">
        <authorList>
            <consortium name="DOE Joint Genome Institute"/>
            <person name="Kuo A."/>
            <person name="Tarkka M."/>
            <person name="Buscot F."/>
            <person name="Kohler A."/>
            <person name="Nagy L.G."/>
            <person name="Floudas D."/>
            <person name="Copeland A."/>
            <person name="Barry K.W."/>
            <person name="Cichocki N."/>
            <person name="Veneault-Fourrey C."/>
            <person name="LaButti K."/>
            <person name="Lindquist E.A."/>
            <person name="Lipzen A."/>
            <person name="Lundell T."/>
            <person name="Morin E."/>
            <person name="Murat C."/>
            <person name="Sun H."/>
            <person name="Tunlid A."/>
            <person name="Henrissat B."/>
            <person name="Grigoriev I.V."/>
            <person name="Hibbett D.S."/>
            <person name="Martin F."/>
            <person name="Nordberg H.P."/>
            <person name="Cantor M.N."/>
            <person name="Hua S.X."/>
        </authorList>
    </citation>
    <scope>NUCLEOTIDE SEQUENCE [LARGE SCALE GENOMIC DNA]</scope>
    <source>
        <strain evidence="1 2">F 1598</strain>
    </source>
</reference>
<keyword evidence="2" id="KW-1185">Reference proteome</keyword>
<dbReference type="AlphaFoldDB" id="A0A0C3FQ05"/>
<protein>
    <submittedName>
        <fullName evidence="1">Uncharacterized protein</fullName>
    </submittedName>
</protein>
<dbReference type="InParanoid" id="A0A0C3FQ05"/>
<evidence type="ECO:0000313" key="1">
    <source>
        <dbReference type="EMBL" id="KIM81261.1"/>
    </source>
</evidence>
<dbReference type="Proteomes" id="UP000054166">
    <property type="component" value="Unassembled WGS sequence"/>
</dbReference>
<reference evidence="2" key="2">
    <citation type="submission" date="2015-01" db="EMBL/GenBank/DDBJ databases">
        <title>Evolutionary Origins and Diversification of the Mycorrhizal Mutualists.</title>
        <authorList>
            <consortium name="DOE Joint Genome Institute"/>
            <consortium name="Mycorrhizal Genomics Consortium"/>
            <person name="Kohler A."/>
            <person name="Kuo A."/>
            <person name="Nagy L.G."/>
            <person name="Floudas D."/>
            <person name="Copeland A."/>
            <person name="Barry K.W."/>
            <person name="Cichocki N."/>
            <person name="Veneault-Fourrey C."/>
            <person name="LaButti K."/>
            <person name="Lindquist E.A."/>
            <person name="Lipzen A."/>
            <person name="Lundell T."/>
            <person name="Morin E."/>
            <person name="Murat C."/>
            <person name="Riley R."/>
            <person name="Ohm R."/>
            <person name="Sun H."/>
            <person name="Tunlid A."/>
            <person name="Henrissat B."/>
            <person name="Grigoriev I.V."/>
            <person name="Hibbett D.S."/>
            <person name="Martin F."/>
        </authorList>
    </citation>
    <scope>NUCLEOTIDE SEQUENCE [LARGE SCALE GENOMIC DNA]</scope>
    <source>
        <strain evidence="2">F 1598</strain>
    </source>
</reference>